<proteinExistence type="predicted"/>
<dbReference type="GO" id="GO:0046540">
    <property type="term" value="C:U4/U6 x U5 tri-snRNP complex"/>
    <property type="evidence" value="ECO:0007669"/>
    <property type="project" value="TreeGrafter"/>
</dbReference>
<dbReference type="InterPro" id="IPR015943">
    <property type="entry name" value="WD40/YVTN_repeat-like_dom_sf"/>
</dbReference>
<keyword evidence="7" id="KW-1185">Reference proteome</keyword>
<dbReference type="InterPro" id="IPR019775">
    <property type="entry name" value="WD40_repeat_CS"/>
</dbReference>
<reference evidence="6 7" key="1">
    <citation type="journal article" date="2013" name="Curr. Biol.">
        <title>The Genome of the Foraminiferan Reticulomyxa filosa.</title>
        <authorList>
            <person name="Glockner G."/>
            <person name="Hulsmann N."/>
            <person name="Schleicher M."/>
            <person name="Noegel A.A."/>
            <person name="Eichinger L."/>
            <person name="Gallinger C."/>
            <person name="Pawlowski J."/>
            <person name="Sierra R."/>
            <person name="Euteneuer U."/>
            <person name="Pillet L."/>
            <person name="Moustafa A."/>
            <person name="Platzer M."/>
            <person name="Groth M."/>
            <person name="Szafranski K."/>
            <person name="Schliwa M."/>
        </authorList>
    </citation>
    <scope>NUCLEOTIDE SEQUENCE [LARGE SCALE GENOMIC DNA]</scope>
</reference>
<gene>
    <name evidence="6" type="ORF">RFI_04637</name>
</gene>
<dbReference type="InterPro" id="IPR020472">
    <property type="entry name" value="WD40_PAC1"/>
</dbReference>
<dbReference type="CDD" id="cd00200">
    <property type="entry name" value="WD40"/>
    <property type="match status" value="1"/>
</dbReference>
<evidence type="ECO:0000256" key="5">
    <source>
        <dbReference type="SAM" id="MobiDB-lite"/>
    </source>
</evidence>
<organism evidence="6 7">
    <name type="scientific">Reticulomyxa filosa</name>
    <dbReference type="NCBI Taxonomy" id="46433"/>
    <lineage>
        <taxon>Eukaryota</taxon>
        <taxon>Sar</taxon>
        <taxon>Rhizaria</taxon>
        <taxon>Retaria</taxon>
        <taxon>Foraminifera</taxon>
        <taxon>Monothalamids</taxon>
        <taxon>Reticulomyxidae</taxon>
        <taxon>Reticulomyxa</taxon>
    </lineage>
</organism>
<dbReference type="GO" id="GO:0000398">
    <property type="term" value="P:mRNA splicing, via spliceosome"/>
    <property type="evidence" value="ECO:0007669"/>
    <property type="project" value="TreeGrafter"/>
</dbReference>
<comment type="caution">
    <text evidence="6">The sequence shown here is derived from an EMBL/GenBank/DDBJ whole genome shotgun (WGS) entry which is preliminary data.</text>
</comment>
<dbReference type="PANTHER" id="PTHR19846">
    <property type="entry name" value="WD40 REPEAT PROTEIN"/>
    <property type="match status" value="1"/>
</dbReference>
<keyword evidence="1 3" id="KW-0853">WD repeat</keyword>
<dbReference type="Proteomes" id="UP000023152">
    <property type="component" value="Unassembled WGS sequence"/>
</dbReference>
<evidence type="ECO:0000256" key="1">
    <source>
        <dbReference type="ARBA" id="ARBA00022574"/>
    </source>
</evidence>
<keyword evidence="2" id="KW-0677">Repeat</keyword>
<dbReference type="OrthoDB" id="361494at2759"/>
<feature type="coiled-coil region" evidence="4">
    <location>
        <begin position="6"/>
        <end position="54"/>
    </location>
</feature>
<dbReference type="SMART" id="SM00320">
    <property type="entry name" value="WD40"/>
    <property type="match status" value="7"/>
</dbReference>
<accession>X6P1R6</accession>
<evidence type="ECO:0000256" key="4">
    <source>
        <dbReference type="SAM" id="Coils"/>
    </source>
</evidence>
<dbReference type="PROSITE" id="PS00678">
    <property type="entry name" value="WD_REPEATS_1"/>
    <property type="match status" value="5"/>
</dbReference>
<dbReference type="PRINTS" id="PR00320">
    <property type="entry name" value="GPROTEINBRPT"/>
</dbReference>
<protein>
    <submittedName>
        <fullName evidence="6">Uncharacterized protein</fullName>
    </submittedName>
</protein>
<dbReference type="SUPFAM" id="SSF50978">
    <property type="entry name" value="WD40 repeat-like"/>
    <property type="match status" value="1"/>
</dbReference>
<dbReference type="PROSITE" id="PS50082">
    <property type="entry name" value="WD_REPEATS_2"/>
    <property type="match status" value="6"/>
</dbReference>
<dbReference type="PROSITE" id="PS50294">
    <property type="entry name" value="WD_REPEATS_REGION"/>
    <property type="match status" value="3"/>
</dbReference>
<dbReference type="Gene3D" id="2.130.10.10">
    <property type="entry name" value="YVTN repeat-like/Quinoprotein amine dehydrogenase"/>
    <property type="match status" value="3"/>
</dbReference>
<dbReference type="EMBL" id="ASPP01004177">
    <property type="protein sequence ID" value="ETO32480.1"/>
    <property type="molecule type" value="Genomic_DNA"/>
</dbReference>
<feature type="region of interest" description="Disordered" evidence="5">
    <location>
        <begin position="91"/>
        <end position="127"/>
    </location>
</feature>
<feature type="repeat" description="WD" evidence="3">
    <location>
        <begin position="146"/>
        <end position="189"/>
    </location>
</feature>
<dbReference type="InterPro" id="IPR001680">
    <property type="entry name" value="WD40_rpt"/>
</dbReference>
<feature type="repeat" description="WD" evidence="3">
    <location>
        <begin position="482"/>
        <end position="497"/>
    </location>
</feature>
<dbReference type="PANTHER" id="PTHR19846:SF0">
    <property type="entry name" value="PRE-MRNA PROCESSING FACTOR 4"/>
    <property type="match status" value="1"/>
</dbReference>
<evidence type="ECO:0000256" key="2">
    <source>
        <dbReference type="ARBA" id="ARBA00022737"/>
    </source>
</evidence>
<evidence type="ECO:0000313" key="6">
    <source>
        <dbReference type="EMBL" id="ETO32480.1"/>
    </source>
</evidence>
<sequence length="497" mass="55574">NSNTDVDILQKEIDGKMNVIEGMKEETRRYQEIIQTKEKELQKIQQQVLQLRSIIHDCVEKGKQFCTILQKNKEKLGDDYNTLMRLATVMSSEEQKEDHNSDVPVSPSHSHSSSSSSSSFFSSSRSGCSSALTDELVRGTKLRKTFSGHLDVVWSVQCSTFDSGRYLCSGSGDCTIRLWDVETTKQIQIFNNYSSYVYSVRFSPYHQQQYNDTGYYCPIVCSSSHDANIRFWDFETAKEFQVLHGHTGPVYGIQFSSFNGGRYLCSGAADKTIGLWDAETSKSLHTFNGHRKGIWCVEFSPLQSNIGNDNTNMGAIGGSGYTICSGSDDKSIRLWDIETNKKLSAFKGHEDWVRSVKYAPYGTGVNGSGATLCSGSHDKTIRLWDIRSGKVIHVFKGHTGYILCVEYSSSKCTNHFVGVDCAHLICSGSSDNTIRFWDVRTNKQLHVTKGVDDDHGVVCLQLAKSQNNEKTPNSKSSYNYTLCSGSRDGPIRLWGIK</sequence>
<keyword evidence="4" id="KW-0175">Coiled coil</keyword>
<evidence type="ECO:0000256" key="3">
    <source>
        <dbReference type="PROSITE-ProRule" id="PRU00221"/>
    </source>
</evidence>
<evidence type="ECO:0000313" key="7">
    <source>
        <dbReference type="Proteomes" id="UP000023152"/>
    </source>
</evidence>
<dbReference type="AlphaFoldDB" id="X6P1R6"/>
<dbReference type="InterPro" id="IPR036322">
    <property type="entry name" value="WD40_repeat_dom_sf"/>
</dbReference>
<name>X6P1R6_RETFI</name>
<feature type="repeat" description="WD" evidence="3">
    <location>
        <begin position="346"/>
        <end position="394"/>
    </location>
</feature>
<feature type="repeat" description="WD" evidence="3">
    <location>
        <begin position="319"/>
        <end position="345"/>
    </location>
</feature>
<dbReference type="GO" id="GO:0017070">
    <property type="term" value="F:U6 snRNA binding"/>
    <property type="evidence" value="ECO:0007669"/>
    <property type="project" value="TreeGrafter"/>
</dbReference>
<feature type="repeat" description="WD" evidence="3">
    <location>
        <begin position="395"/>
        <end position="447"/>
    </location>
</feature>
<dbReference type="GO" id="GO:0030621">
    <property type="term" value="F:U4 snRNA binding"/>
    <property type="evidence" value="ECO:0007669"/>
    <property type="project" value="TreeGrafter"/>
</dbReference>
<feature type="compositionally biased region" description="Low complexity" evidence="5">
    <location>
        <begin position="102"/>
        <end position="127"/>
    </location>
</feature>
<feature type="repeat" description="WD" evidence="3">
    <location>
        <begin position="243"/>
        <end position="286"/>
    </location>
</feature>
<feature type="non-terminal residue" evidence="6">
    <location>
        <position position="1"/>
    </location>
</feature>
<dbReference type="Pfam" id="PF00400">
    <property type="entry name" value="WD40"/>
    <property type="match status" value="6"/>
</dbReference>